<reference evidence="8" key="1">
    <citation type="submission" date="2023-09" db="EMBL/GenBank/DDBJ databases">
        <authorList>
            <consortium name="CW5 consortium"/>
            <person name="Lu C.-W."/>
        </authorList>
    </citation>
    <scope>NUCLEOTIDE SEQUENCE</scope>
    <source>
        <strain evidence="8">KPS</strain>
    </source>
</reference>
<evidence type="ECO:0000256" key="5">
    <source>
        <dbReference type="ARBA" id="ARBA00022842"/>
    </source>
</evidence>
<dbReference type="PROSITE" id="PS00444">
    <property type="entry name" value="POLYPRENYL_SYNTHASE_2"/>
    <property type="match status" value="1"/>
</dbReference>
<dbReference type="InterPro" id="IPR053378">
    <property type="entry name" value="Prenyl_diphosphate_synthase"/>
</dbReference>
<evidence type="ECO:0000313" key="8">
    <source>
        <dbReference type="EMBL" id="WMW65654.1"/>
    </source>
</evidence>
<dbReference type="InterPro" id="IPR033749">
    <property type="entry name" value="Polyprenyl_synt_CS"/>
</dbReference>
<keyword evidence="5" id="KW-0460">Magnesium</keyword>
<evidence type="ECO:0000256" key="7">
    <source>
        <dbReference type="RuleBase" id="RU004466"/>
    </source>
</evidence>
<gene>
    <name evidence="8" type="ORF">KPS_000147</name>
</gene>
<dbReference type="PANTHER" id="PTHR43281">
    <property type="entry name" value="FARNESYL DIPHOSPHATE SYNTHASE"/>
    <property type="match status" value="1"/>
</dbReference>
<protein>
    <submittedName>
        <fullName evidence="8">Polyprenyl synthetase family protein</fullName>
    </submittedName>
</protein>
<keyword evidence="4" id="KW-0479">Metal-binding</keyword>
<dbReference type="Gene3D" id="1.10.600.10">
    <property type="entry name" value="Farnesyl Diphosphate Synthase"/>
    <property type="match status" value="1"/>
</dbReference>
<dbReference type="Proteomes" id="UP001180616">
    <property type="component" value="Chromosome"/>
</dbReference>
<dbReference type="SFLD" id="SFLDG01017">
    <property type="entry name" value="Polyprenyl_Transferase_Like"/>
    <property type="match status" value="1"/>
</dbReference>
<evidence type="ECO:0000256" key="6">
    <source>
        <dbReference type="ARBA" id="ARBA00023229"/>
    </source>
</evidence>
<evidence type="ECO:0000256" key="3">
    <source>
        <dbReference type="ARBA" id="ARBA00022679"/>
    </source>
</evidence>
<comment type="similarity">
    <text evidence="2 7">Belongs to the FPP/GGPP synthase family.</text>
</comment>
<dbReference type="SUPFAM" id="SSF48576">
    <property type="entry name" value="Terpenoid synthases"/>
    <property type="match status" value="1"/>
</dbReference>
<dbReference type="RefSeq" id="WP_309541619.1">
    <property type="nucleotide sequence ID" value="NZ_CP133659.1"/>
</dbReference>
<accession>A0ABY9R4J0</accession>
<name>A0ABY9R4J0_9BACT</name>
<dbReference type="PANTHER" id="PTHR43281:SF1">
    <property type="entry name" value="FARNESYL DIPHOSPHATE SYNTHASE"/>
    <property type="match status" value="1"/>
</dbReference>
<dbReference type="Pfam" id="PF00348">
    <property type="entry name" value="polyprenyl_synt"/>
    <property type="match status" value="1"/>
</dbReference>
<dbReference type="SFLD" id="SFLDS00005">
    <property type="entry name" value="Isoprenoid_Synthase_Type_I"/>
    <property type="match status" value="1"/>
</dbReference>
<dbReference type="NCBIfam" id="NF045485">
    <property type="entry name" value="FPPsyn"/>
    <property type="match status" value="1"/>
</dbReference>
<organism evidence="8 9">
    <name type="scientific">Nitratidesulfovibrio liaohensis</name>
    <dbReference type="NCBI Taxonomy" id="2604158"/>
    <lineage>
        <taxon>Bacteria</taxon>
        <taxon>Pseudomonadati</taxon>
        <taxon>Thermodesulfobacteriota</taxon>
        <taxon>Desulfovibrionia</taxon>
        <taxon>Desulfovibrionales</taxon>
        <taxon>Desulfovibrionaceae</taxon>
        <taxon>Nitratidesulfovibrio</taxon>
    </lineage>
</organism>
<proteinExistence type="inferred from homology"/>
<keyword evidence="6" id="KW-0414">Isoprene biosynthesis</keyword>
<keyword evidence="3 7" id="KW-0808">Transferase</keyword>
<evidence type="ECO:0000256" key="4">
    <source>
        <dbReference type="ARBA" id="ARBA00022723"/>
    </source>
</evidence>
<comment type="cofactor">
    <cofactor evidence="1">
        <name>Mg(2+)</name>
        <dbReference type="ChEBI" id="CHEBI:18420"/>
    </cofactor>
</comment>
<dbReference type="EMBL" id="CP133659">
    <property type="protein sequence ID" value="WMW65654.1"/>
    <property type="molecule type" value="Genomic_DNA"/>
</dbReference>
<evidence type="ECO:0000256" key="1">
    <source>
        <dbReference type="ARBA" id="ARBA00001946"/>
    </source>
</evidence>
<dbReference type="CDD" id="cd00685">
    <property type="entry name" value="Trans_IPPS_HT"/>
    <property type="match status" value="1"/>
</dbReference>
<evidence type="ECO:0000313" key="9">
    <source>
        <dbReference type="Proteomes" id="UP001180616"/>
    </source>
</evidence>
<dbReference type="InterPro" id="IPR000092">
    <property type="entry name" value="Polyprenyl_synt"/>
</dbReference>
<dbReference type="PROSITE" id="PS00723">
    <property type="entry name" value="POLYPRENYL_SYNTHASE_1"/>
    <property type="match status" value="1"/>
</dbReference>
<keyword evidence="9" id="KW-1185">Reference proteome</keyword>
<evidence type="ECO:0000256" key="2">
    <source>
        <dbReference type="ARBA" id="ARBA00006706"/>
    </source>
</evidence>
<sequence length="313" mass="32391">MLTPSEIKARLRDAAAGVERYLAACLADRGIPARLRASMEYSLNAGGKRVRPVLCLTTAALFGLPTERVMPFAAAIEMIHTYSLIHDDLPAMDDDDLRRGKPSNHKMFDEATAILAGDGLLTDAFDFMAGVGSGAGAGAGGENGGNAAIPAANVLAALRAVARAAGAPGMVGGQALDMEYTGRTGVTLDEMAAMHAMKTGALLRASCLSGALLAGADADAQARIADYGAHIGAAFQIVDDILDEVGDEAEIGKPVGSDAEQGKTTYPSLLGVERSRALARERADAAIERLAPYTGPDADFLRSLASYIVDRAS</sequence>
<dbReference type="InterPro" id="IPR008949">
    <property type="entry name" value="Isoprenoid_synthase_dom_sf"/>
</dbReference>